<gene>
    <name evidence="1" type="primary">jg12736</name>
    <name evidence="1" type="ORF">PAEG_LOCUS21679</name>
</gene>
<organism evidence="1 2">
    <name type="scientific">Pararge aegeria aegeria</name>
    <dbReference type="NCBI Taxonomy" id="348720"/>
    <lineage>
        <taxon>Eukaryota</taxon>
        <taxon>Metazoa</taxon>
        <taxon>Ecdysozoa</taxon>
        <taxon>Arthropoda</taxon>
        <taxon>Hexapoda</taxon>
        <taxon>Insecta</taxon>
        <taxon>Pterygota</taxon>
        <taxon>Neoptera</taxon>
        <taxon>Endopterygota</taxon>
        <taxon>Lepidoptera</taxon>
        <taxon>Glossata</taxon>
        <taxon>Ditrysia</taxon>
        <taxon>Papilionoidea</taxon>
        <taxon>Nymphalidae</taxon>
        <taxon>Satyrinae</taxon>
        <taxon>Satyrini</taxon>
        <taxon>Parargina</taxon>
        <taxon>Pararge</taxon>
    </lineage>
</organism>
<dbReference type="AlphaFoldDB" id="A0A8S4S7A4"/>
<evidence type="ECO:0000313" key="1">
    <source>
        <dbReference type="EMBL" id="CAH2248023.1"/>
    </source>
</evidence>
<accession>A0A8S4S7A4</accession>
<comment type="caution">
    <text evidence="1">The sequence shown here is derived from an EMBL/GenBank/DDBJ whole genome shotgun (WGS) entry which is preliminary data.</text>
</comment>
<protein>
    <submittedName>
        <fullName evidence="1">Jg12736 protein</fullName>
    </submittedName>
</protein>
<evidence type="ECO:0000313" key="2">
    <source>
        <dbReference type="Proteomes" id="UP000838756"/>
    </source>
</evidence>
<dbReference type="EMBL" id="CAKXAJ010025968">
    <property type="protein sequence ID" value="CAH2248023.1"/>
    <property type="molecule type" value="Genomic_DNA"/>
</dbReference>
<name>A0A8S4S7A4_9NEOP</name>
<reference evidence="1" key="1">
    <citation type="submission" date="2022-03" db="EMBL/GenBank/DDBJ databases">
        <authorList>
            <person name="Lindestad O."/>
        </authorList>
    </citation>
    <scope>NUCLEOTIDE SEQUENCE</scope>
</reference>
<dbReference type="Proteomes" id="UP000838756">
    <property type="component" value="Unassembled WGS sequence"/>
</dbReference>
<keyword evidence="2" id="KW-1185">Reference proteome</keyword>
<sequence>MLPLERDTKVLPEDESLRASLKDRSFLPASTLVLKNRPNTTNHDTCPFEQVLIDRKQTQTWTPLRTKATY</sequence>
<proteinExistence type="predicted"/>